<dbReference type="InterPro" id="IPR002109">
    <property type="entry name" value="Glutaredoxin"/>
</dbReference>
<keyword evidence="3" id="KW-1185">Reference proteome</keyword>
<reference evidence="2 3" key="1">
    <citation type="submission" date="2017-10" db="EMBL/GenBank/DDBJ databases">
        <title>Antibacterial composition for extension of chilled fish shelf life and decreasing of risk of food-borne infections, bacteriophage strains for its preparation.</title>
        <authorList>
            <person name="Zulkarneev E.R."/>
            <person name="Aleshkin A.V."/>
            <person name="Rubalsky O.V."/>
            <person name="Kiseleva I.A."/>
            <person name="Rubalskii E.O."/>
            <person name="Lebedev S.N."/>
        </authorList>
    </citation>
    <scope>NUCLEOTIDE SEQUENCE [LARGE SCALE GENOMIC DNA]</scope>
</reference>
<dbReference type="Pfam" id="PF00462">
    <property type="entry name" value="Glutaredoxin"/>
    <property type="match status" value="1"/>
</dbReference>
<accession>A0A2H4YEH2</accession>
<dbReference type="Proteomes" id="UP000240934">
    <property type="component" value="Segment"/>
</dbReference>
<evidence type="ECO:0000259" key="1">
    <source>
        <dbReference type="Pfam" id="PF00462"/>
    </source>
</evidence>
<dbReference type="SUPFAM" id="SSF52833">
    <property type="entry name" value="Thioredoxin-like"/>
    <property type="match status" value="1"/>
</dbReference>
<feature type="domain" description="Glutaredoxin" evidence="1">
    <location>
        <begin position="13"/>
        <end position="76"/>
    </location>
</feature>
<evidence type="ECO:0000313" key="2">
    <source>
        <dbReference type="EMBL" id="AUE22578.1"/>
    </source>
</evidence>
<dbReference type="GeneID" id="65110357"/>
<dbReference type="Gene3D" id="3.40.30.10">
    <property type="entry name" value="Glutaredoxin"/>
    <property type="match status" value="1"/>
</dbReference>
<dbReference type="CDD" id="cd02066">
    <property type="entry name" value="GRX_family"/>
    <property type="match status" value="1"/>
</dbReference>
<organism evidence="2 3">
    <name type="scientific">Aeromonas phage Ah1</name>
    <dbReference type="NCBI Taxonomy" id="2053701"/>
    <lineage>
        <taxon>Viruses</taxon>
        <taxon>Duplodnaviria</taxon>
        <taxon>Heunggongvirae</taxon>
        <taxon>Uroviricota</taxon>
        <taxon>Caudoviricetes</taxon>
        <taxon>Pantevenvirales</taxon>
        <taxon>Straboviridae</taxon>
        <taxon>Cinqassovirus</taxon>
        <taxon>Cinqassovirus ah1</taxon>
    </lineage>
</organism>
<proteinExistence type="predicted"/>
<dbReference type="KEGG" id="vg:65110357"/>
<name>A0A2H4YEH2_9CAUD</name>
<protein>
    <submittedName>
        <fullName evidence="2">Thioredoxin</fullName>
    </submittedName>
</protein>
<dbReference type="PROSITE" id="PS51354">
    <property type="entry name" value="GLUTAREDOXIN_2"/>
    <property type="match status" value="1"/>
</dbReference>
<dbReference type="RefSeq" id="YP_010092789.1">
    <property type="nucleotide sequence ID" value="NC_055733.1"/>
</dbReference>
<dbReference type="InterPro" id="IPR036249">
    <property type="entry name" value="Thioredoxin-like_sf"/>
</dbReference>
<sequence length="90" mass="10260">MLEVYGFDPLELECKPCLNAKRLLDTRMVDYVFLPIAKISKTEEHKTNKADLTRRAKEHGVVVTSMPQVFADGEYIGGFEELKAWVNENA</sequence>
<gene>
    <name evidence="2" type="primary">nrdC</name>
    <name evidence="2" type="ORF">Ah1_00037</name>
</gene>
<dbReference type="EMBL" id="MG250483">
    <property type="protein sequence ID" value="AUE22578.1"/>
    <property type="molecule type" value="Genomic_DNA"/>
</dbReference>
<evidence type="ECO:0000313" key="3">
    <source>
        <dbReference type="Proteomes" id="UP000240934"/>
    </source>
</evidence>